<evidence type="ECO:0008006" key="4">
    <source>
        <dbReference type="Google" id="ProtNLM"/>
    </source>
</evidence>
<name>A0AAW0AI08_9AGAR</name>
<dbReference type="Proteomes" id="UP001362999">
    <property type="component" value="Unassembled WGS sequence"/>
</dbReference>
<keyword evidence="3" id="KW-1185">Reference proteome</keyword>
<dbReference type="EMBL" id="JAWWNJ010000064">
    <property type="protein sequence ID" value="KAK7012673.1"/>
    <property type="molecule type" value="Genomic_DNA"/>
</dbReference>
<evidence type="ECO:0000256" key="1">
    <source>
        <dbReference type="SAM" id="MobiDB-lite"/>
    </source>
</evidence>
<evidence type="ECO:0000313" key="3">
    <source>
        <dbReference type="Proteomes" id="UP001362999"/>
    </source>
</evidence>
<proteinExistence type="predicted"/>
<dbReference type="AlphaFoldDB" id="A0AAW0AI08"/>
<accession>A0AAW0AI08</accession>
<comment type="caution">
    <text evidence="2">The sequence shown here is derived from an EMBL/GenBank/DDBJ whole genome shotgun (WGS) entry which is preliminary data.</text>
</comment>
<protein>
    <recommendedName>
        <fullName evidence="4">Secreted protein</fullName>
    </recommendedName>
</protein>
<feature type="region of interest" description="Disordered" evidence="1">
    <location>
        <begin position="88"/>
        <end position="108"/>
    </location>
</feature>
<evidence type="ECO:0000313" key="2">
    <source>
        <dbReference type="EMBL" id="KAK7012673.1"/>
    </source>
</evidence>
<organism evidence="2 3">
    <name type="scientific">Favolaschia claudopus</name>
    <dbReference type="NCBI Taxonomy" id="2862362"/>
    <lineage>
        <taxon>Eukaryota</taxon>
        <taxon>Fungi</taxon>
        <taxon>Dikarya</taxon>
        <taxon>Basidiomycota</taxon>
        <taxon>Agaricomycotina</taxon>
        <taxon>Agaricomycetes</taxon>
        <taxon>Agaricomycetidae</taxon>
        <taxon>Agaricales</taxon>
        <taxon>Marasmiineae</taxon>
        <taxon>Mycenaceae</taxon>
        <taxon>Favolaschia</taxon>
    </lineage>
</organism>
<sequence>MHKDKQLRLLSVCILWTTSLRLPNTCRILLLKRPRFCSFVLSSSCHTTESALVVVPPIYTLQDGPTTKHDGRTGEEGRRRLLGWWRRGGGLGRRRRGGGARGECGQRR</sequence>
<gene>
    <name evidence="2" type="ORF">R3P38DRAFT_3017262</name>
</gene>
<reference evidence="2 3" key="1">
    <citation type="journal article" date="2024" name="J Genomics">
        <title>Draft genome sequencing and assembly of Favolaschia claudopus CIRM-BRFM 2984 isolated from oak limbs.</title>
        <authorList>
            <person name="Navarro D."/>
            <person name="Drula E."/>
            <person name="Chaduli D."/>
            <person name="Cazenave R."/>
            <person name="Ahrendt S."/>
            <person name="Wang J."/>
            <person name="Lipzen A."/>
            <person name="Daum C."/>
            <person name="Barry K."/>
            <person name="Grigoriev I.V."/>
            <person name="Favel A."/>
            <person name="Rosso M.N."/>
            <person name="Martin F."/>
        </authorList>
    </citation>
    <scope>NUCLEOTIDE SEQUENCE [LARGE SCALE GENOMIC DNA]</scope>
    <source>
        <strain evidence="2 3">CIRM-BRFM 2984</strain>
    </source>
</reference>